<evidence type="ECO:0000259" key="2">
    <source>
        <dbReference type="Pfam" id="PF05183"/>
    </source>
</evidence>
<dbReference type="EC" id="2.7.7.48" evidence="1"/>
<feature type="domain" description="RDRP core" evidence="2">
    <location>
        <begin position="265"/>
        <end position="881"/>
    </location>
</feature>
<dbReference type="GO" id="GO:0003968">
    <property type="term" value="F:RNA-directed RNA polymerase activity"/>
    <property type="evidence" value="ECO:0007669"/>
    <property type="project" value="UniProtKB-KW"/>
</dbReference>
<dbReference type="PANTHER" id="PTHR23079">
    <property type="entry name" value="RNA-DEPENDENT RNA POLYMERASE"/>
    <property type="match status" value="1"/>
</dbReference>
<proteinExistence type="inferred from homology"/>
<dbReference type="InterPro" id="IPR007855">
    <property type="entry name" value="RDRP"/>
</dbReference>
<comment type="catalytic activity">
    <reaction evidence="1">
        <text>RNA(n) + a ribonucleoside 5'-triphosphate = RNA(n+1) + diphosphate</text>
        <dbReference type="Rhea" id="RHEA:21248"/>
        <dbReference type="Rhea" id="RHEA-COMP:14527"/>
        <dbReference type="Rhea" id="RHEA-COMP:17342"/>
        <dbReference type="ChEBI" id="CHEBI:33019"/>
        <dbReference type="ChEBI" id="CHEBI:61557"/>
        <dbReference type="ChEBI" id="CHEBI:140395"/>
        <dbReference type="EC" id="2.7.7.48"/>
    </reaction>
</comment>
<keyword evidence="1" id="KW-0808">Transferase</keyword>
<dbReference type="GO" id="GO:0031380">
    <property type="term" value="C:nuclear RNA-directed RNA polymerase complex"/>
    <property type="evidence" value="ECO:0007669"/>
    <property type="project" value="TreeGrafter"/>
</dbReference>
<reference evidence="3 4" key="1">
    <citation type="submission" date="2018-06" db="EMBL/GenBank/DDBJ databases">
        <title>Comparative genomics reveals the genomic features of Rhizophagus irregularis, R. cerebriforme, R. diaphanum and Gigaspora rosea, and their symbiotic lifestyle signature.</title>
        <authorList>
            <person name="Morin E."/>
            <person name="San Clemente H."/>
            <person name="Chen E.C.H."/>
            <person name="De La Providencia I."/>
            <person name="Hainaut M."/>
            <person name="Kuo A."/>
            <person name="Kohler A."/>
            <person name="Murat C."/>
            <person name="Tang N."/>
            <person name="Roy S."/>
            <person name="Loubradou J."/>
            <person name="Henrissat B."/>
            <person name="Grigoriev I.V."/>
            <person name="Corradi N."/>
            <person name="Roux C."/>
            <person name="Martin F.M."/>
        </authorList>
    </citation>
    <scope>NUCLEOTIDE SEQUENCE [LARGE SCALE GENOMIC DNA]</scope>
    <source>
        <strain evidence="3 4">DAOM 227022</strain>
    </source>
</reference>
<comment type="caution">
    <text evidence="3">The sequence shown here is derived from an EMBL/GenBank/DDBJ whole genome shotgun (WGS) entry which is preliminary data.</text>
</comment>
<comment type="similarity">
    <text evidence="1">Belongs to the RdRP family.</text>
</comment>
<keyword evidence="1" id="KW-0548">Nucleotidyltransferase</keyword>
<dbReference type="Pfam" id="PF05183">
    <property type="entry name" value="RdRP"/>
    <property type="match status" value="1"/>
</dbReference>
<evidence type="ECO:0000256" key="1">
    <source>
        <dbReference type="RuleBase" id="RU363098"/>
    </source>
</evidence>
<dbReference type="InterPro" id="IPR057596">
    <property type="entry name" value="RDRP_core"/>
</dbReference>
<dbReference type="AlphaFoldDB" id="A0A397TJQ0"/>
<evidence type="ECO:0000313" key="4">
    <source>
        <dbReference type="Proteomes" id="UP000265703"/>
    </source>
</evidence>
<dbReference type="OrthoDB" id="10055769at2759"/>
<dbReference type="GO" id="GO:0003723">
    <property type="term" value="F:RNA binding"/>
    <property type="evidence" value="ECO:0007669"/>
    <property type="project" value="UniProtKB-KW"/>
</dbReference>
<accession>A0A397TJQ0</accession>
<name>A0A397TJQ0_9GLOM</name>
<sequence>MSFDTSLSSFDELDDSHKIVLKYTRRLEKATKNVQGRMNSNELFVTSDHRVYMNELARVDPNLLDDIVRQLIINYNKINEPSKNISQLRETFMVELMKAYGNLPGLFDDDEDWEISLSQFDKKFSSSLSVSSSPFQIENPWTTKNLSPTKMPEEYENYVEGKAFLDIYEIIRILKPFGPIGPTKNLWEKIKMSYDVKIHEVLREACKDYFSTLSNVNTFVEMTKLINRNLINIWSLSLKEFPEIGPRVHVLYSGNITLEENNLIITLNPPKLGNSKRYYRLLSSERFLHLKIKDINNFDDNQKSKLKNFLLFPLSLAGRVYEFLYAKSDILYYFATSGLDISNPISIWQVINYNLPIEFNKNMTSSRFFSHMSLGFSKTTPSITFEQKEIRYIKDITINGQCFTDGCAAISSAAMKEIGEILGCHETPSAIQGGIGGAKGVWYIDPCKDLSGNKWIELRESQIKYNHNFDDDFVHLRTLEVLHVACSPTSPGTLNSQFIRVLYNGGVSVNVFLKKMKDYIEKAKSEVVGCDDPHSLIMWVMNNSNVMKRRLGLLHDHFKEESDDENNEIDTSIDLGSEIYALSGFPNSPSEKCIQMLQAGFTPSTCPYLAKNLKVVLSSTLKSFFTKYRVDVPLSRLLICIADPTQTLKPGEVFIQLNSGAGRDERTGLQFGIIEDDVILARNPCRLPSDIVKAKAVKNINLCNYYNVVIFPVNADLVDNVPLATYMSGGDYDGDKIFCCWDPKIVEAYKNSQPSPLDPRVENAFDKNKQTIDTLLSTNSNRIESKLQEIILNSYFEDLETPRDLYDYWHKLQSSEFGMSNEESIYLSQMCAKLIDATKQGLTIKPSVQQRDSEIFRKLSVPYWVGKDRDNKSKINRQESIGGDNFGVKDIMDLLCISIEKEMNKINSKEFSVAEIKTGPDPHIYKFWYNELMRAQQMEEGLYLEDLNLISAYVMQIAQTYNKRYAQTFEDRDKKENEQQSSGHSYKLNEELKSIDYECLKKFLNTPPIEKYKSNIFKLLKDRRSTMTEDPLFMFELQLKAASLYLSSVSKKPDGQACWVIAFRILCNIKSQMLENEQNFFIGGPRSIIDDVWQALKIDQRCLKYNNLN</sequence>
<dbReference type="EMBL" id="QKYT01000065">
    <property type="protein sequence ID" value="RIA95241.1"/>
    <property type="molecule type" value="Genomic_DNA"/>
</dbReference>
<dbReference type="Proteomes" id="UP000265703">
    <property type="component" value="Unassembled WGS sequence"/>
</dbReference>
<organism evidence="3 4">
    <name type="scientific">Glomus cerebriforme</name>
    <dbReference type="NCBI Taxonomy" id="658196"/>
    <lineage>
        <taxon>Eukaryota</taxon>
        <taxon>Fungi</taxon>
        <taxon>Fungi incertae sedis</taxon>
        <taxon>Mucoromycota</taxon>
        <taxon>Glomeromycotina</taxon>
        <taxon>Glomeromycetes</taxon>
        <taxon>Glomerales</taxon>
        <taxon>Glomeraceae</taxon>
        <taxon>Glomus</taxon>
    </lineage>
</organism>
<keyword evidence="4" id="KW-1185">Reference proteome</keyword>
<protein>
    <recommendedName>
        <fullName evidence="1">RNA-dependent RNA polymerase</fullName>
        <ecNumber evidence="1">2.7.7.48</ecNumber>
    </recommendedName>
</protein>
<keyword evidence="1" id="KW-0694">RNA-binding</keyword>
<dbReference type="PANTHER" id="PTHR23079:SF14">
    <property type="entry name" value="RNA-DEPENDENT RNA POLYMERASE"/>
    <property type="match status" value="1"/>
</dbReference>
<gene>
    <name evidence="3" type="ORF">C1645_816974</name>
</gene>
<evidence type="ECO:0000313" key="3">
    <source>
        <dbReference type="EMBL" id="RIA95241.1"/>
    </source>
</evidence>
<keyword evidence="1" id="KW-0696">RNA-directed RNA polymerase</keyword>
<dbReference type="GO" id="GO:0030422">
    <property type="term" value="P:siRNA processing"/>
    <property type="evidence" value="ECO:0007669"/>
    <property type="project" value="TreeGrafter"/>
</dbReference>